<feature type="compositionally biased region" description="Low complexity" evidence="1">
    <location>
        <begin position="465"/>
        <end position="479"/>
    </location>
</feature>
<feature type="compositionally biased region" description="Polar residues" evidence="1">
    <location>
        <begin position="884"/>
        <end position="896"/>
    </location>
</feature>
<feature type="compositionally biased region" description="Polar residues" evidence="1">
    <location>
        <begin position="864"/>
        <end position="876"/>
    </location>
</feature>
<evidence type="ECO:0000256" key="1">
    <source>
        <dbReference type="SAM" id="MobiDB-lite"/>
    </source>
</evidence>
<dbReference type="PANTHER" id="PTHR38563">
    <property type="entry name" value="FL(2)D-ASSOCIATED COMPLEX COMPONENT"/>
    <property type="match status" value="1"/>
</dbReference>
<reference evidence="2 3" key="1">
    <citation type="submission" date="2024-02" db="EMBL/GenBank/DDBJ databases">
        <authorList>
            <person name="Daric V."/>
            <person name="Darras S."/>
        </authorList>
    </citation>
    <scope>NUCLEOTIDE SEQUENCE [LARGE SCALE GENOMIC DNA]</scope>
</reference>
<feature type="compositionally biased region" description="Basic and acidic residues" evidence="1">
    <location>
        <begin position="719"/>
        <end position="749"/>
    </location>
</feature>
<proteinExistence type="predicted"/>
<gene>
    <name evidence="2" type="ORF">CVLEPA_LOCUS882</name>
</gene>
<feature type="compositionally biased region" description="Basic and acidic residues" evidence="1">
    <location>
        <begin position="116"/>
        <end position="146"/>
    </location>
</feature>
<feature type="region of interest" description="Disordered" evidence="1">
    <location>
        <begin position="831"/>
        <end position="939"/>
    </location>
</feature>
<organism evidence="2 3">
    <name type="scientific">Clavelina lepadiformis</name>
    <name type="common">Light-bulb sea squirt</name>
    <name type="synonym">Ascidia lepadiformis</name>
    <dbReference type="NCBI Taxonomy" id="159417"/>
    <lineage>
        <taxon>Eukaryota</taxon>
        <taxon>Metazoa</taxon>
        <taxon>Chordata</taxon>
        <taxon>Tunicata</taxon>
        <taxon>Ascidiacea</taxon>
        <taxon>Aplousobranchia</taxon>
        <taxon>Clavelinidae</taxon>
        <taxon>Clavelina</taxon>
    </lineage>
</organism>
<feature type="compositionally biased region" description="Basic and acidic residues" evidence="1">
    <location>
        <begin position="439"/>
        <end position="455"/>
    </location>
</feature>
<dbReference type="PANTHER" id="PTHR38563:SF1">
    <property type="entry name" value="FL(2)D-ASSOCIATED COMPLEX COMPONENT"/>
    <property type="match status" value="1"/>
</dbReference>
<feature type="compositionally biased region" description="Basic and acidic residues" evidence="1">
    <location>
        <begin position="263"/>
        <end position="285"/>
    </location>
</feature>
<feature type="compositionally biased region" description="Basic and acidic residues" evidence="1">
    <location>
        <begin position="496"/>
        <end position="604"/>
    </location>
</feature>
<feature type="compositionally biased region" description="Basic and acidic residues" evidence="1">
    <location>
        <begin position="655"/>
        <end position="664"/>
    </location>
</feature>
<dbReference type="InterPro" id="IPR040427">
    <property type="entry name" value="Flacc"/>
</dbReference>
<feature type="compositionally biased region" description="Polar residues" evidence="1">
    <location>
        <begin position="286"/>
        <end position="307"/>
    </location>
</feature>
<keyword evidence="3" id="KW-1185">Reference proteome</keyword>
<feature type="compositionally biased region" description="Basic and acidic residues" evidence="1">
    <location>
        <begin position="409"/>
        <end position="428"/>
    </location>
</feature>
<feature type="compositionally biased region" description="Basic residues" evidence="1">
    <location>
        <begin position="333"/>
        <end position="343"/>
    </location>
</feature>
<feature type="compositionally biased region" description="Basic and acidic residues" evidence="1">
    <location>
        <begin position="611"/>
        <end position="642"/>
    </location>
</feature>
<feature type="compositionally biased region" description="Basic residues" evidence="1">
    <location>
        <begin position="384"/>
        <end position="393"/>
    </location>
</feature>
<feature type="compositionally biased region" description="Polar residues" evidence="1">
    <location>
        <begin position="83"/>
        <end position="98"/>
    </location>
</feature>
<feature type="compositionally biased region" description="Basic and acidic residues" evidence="1">
    <location>
        <begin position="1030"/>
        <end position="1066"/>
    </location>
</feature>
<feature type="region of interest" description="Disordered" evidence="1">
    <location>
        <begin position="1"/>
        <end position="705"/>
    </location>
</feature>
<feature type="compositionally biased region" description="Basic and acidic residues" evidence="1">
    <location>
        <begin position="831"/>
        <end position="840"/>
    </location>
</feature>
<name>A0ABP0F0A6_CLALP</name>
<accession>A0ABP0F0A6</accession>
<dbReference type="Proteomes" id="UP001642483">
    <property type="component" value="Unassembled WGS sequence"/>
</dbReference>
<feature type="compositionally biased region" description="Basic and acidic residues" evidence="1">
    <location>
        <begin position="975"/>
        <end position="1016"/>
    </location>
</feature>
<evidence type="ECO:0000313" key="3">
    <source>
        <dbReference type="Proteomes" id="UP001642483"/>
    </source>
</evidence>
<feature type="region of interest" description="Disordered" evidence="1">
    <location>
        <begin position="719"/>
        <end position="817"/>
    </location>
</feature>
<protein>
    <submittedName>
        <fullName evidence="2">Uncharacterized protein</fullName>
    </submittedName>
</protein>
<feature type="compositionally biased region" description="Basic and acidic residues" evidence="1">
    <location>
        <begin position="898"/>
        <end position="912"/>
    </location>
</feature>
<feature type="compositionally biased region" description="Basic and acidic residues" evidence="1">
    <location>
        <begin position="674"/>
        <end position="691"/>
    </location>
</feature>
<feature type="compositionally biased region" description="Basic and acidic residues" evidence="1">
    <location>
        <begin position="180"/>
        <end position="204"/>
    </location>
</feature>
<feature type="compositionally biased region" description="Basic and acidic residues" evidence="1">
    <location>
        <begin position="163"/>
        <end position="173"/>
    </location>
</feature>
<dbReference type="EMBL" id="CAWYQH010000001">
    <property type="protein sequence ID" value="CAK8671850.1"/>
    <property type="molecule type" value="Genomic_DNA"/>
</dbReference>
<evidence type="ECO:0000313" key="2">
    <source>
        <dbReference type="EMBL" id="CAK8671850.1"/>
    </source>
</evidence>
<sequence>MKKSERWSSHNEQREPSKNMKHKFSDYQDKYTSDRSYEMDRGRRQLIEADARPQKNRSPMTHSISRVRDVDLERGRKRKQRSPFASPQNTSVSPSSFPSKHDAKRQRYASPSPRMQHVDEKIYERGRSRERKERKPKDIKKFEKTQAEMSRSYDYYKGGNLQEYRDRSLEYKQKSSPGFVRHDQIKSTKGYKDKKYSDYEVEQKPKKHQRIIREQSPSPLPDVWHSKADSLKVSQQRHKMPKEEIGYASEEERRVSSKKMKKHEVQQFEEVKPKKKTKVEIDDRSSSSYQHKSRTSYESGFSRSPSPQKHVKHKDLKKAEYMVDPETDDLGSKKMKAKKKKKQKQEEETEQYKKKKVKHPKVEELDLPRKKSMEQTEKDDVKDKTKKVKKRKRTREDSTSPHSGSIGEEYSRKKFHEERVEHKWRPADEIDEPQLLQPKRKEYIKPSHDPSSQHEKKPKHHKAAPARWESPESASSRSGSRQHRSPPPPVQKHRKESSLEFDSYRAHGSGREENRARDLLSSERKYQEEAELRQRNRDRDYVKRIVEKYENQPSKERQFEERFERHGNEKNHAIREGHKTQYHDKRVQSSYQDKRGLERDRRSLELQYSEKNARYDDLQQRDKYLEPRKPRSDFPERGDSRNRPNIHHKPAQLPDSRKDFRQIREAQQSSWQPDHSRRQRDAGPSEFDQRAQRMASWVGGREGTKLRIEARDPQLLRDVRQPRMKEKPDAHALREDTRDQRGMRREVRDMPTMQENRRKEKWFHPQKPSVPQHRTFPDDRTRILSGDRMSSHPLEEQSSSSPAFYRQVSTRRSGERLSHDLSIEVTIRDDGRRSNDYDKTRKLRQSPARLVSSFEGSRSRERPTTGTLRDNSSSSELHGRHNRNISSRSASTNRYQQRLKDVPKQGLDRSANRDQVPGMAEPKKQFTPQGYRSNVLKPFKHDRSRSLADRIRFRQASLADREKSRDFSAITRDSSVTDRDRSRESSAANRDRSRESSAANRDRSRESSAANRDRSRGSSRRTRHQNLPNEKSERKSSKSKSRRDDAKKDSKVKSKSDKNPEKEDATPKAADVLDVDWTGLTSSNKKDSKPDIPNSSVLKRFTPGNVLLRMGVSTKLLPPDLVKKVEEKCKAEASDSDGGENLPLVLDQGLGALNHAAALRQHSWNNAFNCRTSQNLRLTSFGDAKFRQHILGIEEDLRFPYQPPLVINAKSYAASLKHYLNKTKPIVYAA</sequence>
<feature type="compositionally biased region" description="Basic and acidic residues" evidence="1">
    <location>
        <begin position="360"/>
        <end position="383"/>
    </location>
</feature>
<feature type="region of interest" description="Disordered" evidence="1">
    <location>
        <begin position="958"/>
        <end position="1098"/>
    </location>
</feature>
<comment type="caution">
    <text evidence="2">The sequence shown here is derived from an EMBL/GenBank/DDBJ whole genome shotgun (WGS) entry which is preliminary data.</text>
</comment>
<feature type="compositionally biased region" description="Basic and acidic residues" evidence="1">
    <location>
        <begin position="1"/>
        <end position="53"/>
    </location>
</feature>
<feature type="compositionally biased region" description="Basic and acidic residues" evidence="1">
    <location>
        <begin position="241"/>
        <end position="255"/>
    </location>
</feature>